<accession>A0A1H9VPQ4</accession>
<dbReference type="CDD" id="cd01949">
    <property type="entry name" value="GGDEF"/>
    <property type="match status" value="1"/>
</dbReference>
<keyword evidence="5" id="KW-1185">Reference proteome</keyword>
<dbReference type="InterPro" id="IPR000014">
    <property type="entry name" value="PAS"/>
</dbReference>
<dbReference type="SUPFAM" id="SSF55073">
    <property type="entry name" value="Nucleotide cyclase"/>
    <property type="match status" value="1"/>
</dbReference>
<evidence type="ECO:0000313" key="5">
    <source>
        <dbReference type="Proteomes" id="UP000198505"/>
    </source>
</evidence>
<feature type="transmembrane region" description="Helical" evidence="1">
    <location>
        <begin position="132"/>
        <end position="160"/>
    </location>
</feature>
<organism evidence="4 5">
    <name type="scientific">Vreelandella subterranea</name>
    <dbReference type="NCBI Taxonomy" id="416874"/>
    <lineage>
        <taxon>Bacteria</taxon>
        <taxon>Pseudomonadati</taxon>
        <taxon>Pseudomonadota</taxon>
        <taxon>Gammaproteobacteria</taxon>
        <taxon>Oceanospirillales</taxon>
        <taxon>Halomonadaceae</taxon>
        <taxon>Vreelandella</taxon>
    </lineage>
</organism>
<name>A0A1H9VPQ4_9GAMM</name>
<dbReference type="STRING" id="416874.SAMN04487958_11066"/>
<dbReference type="AlphaFoldDB" id="A0A1H9VPQ4"/>
<evidence type="ECO:0000259" key="3">
    <source>
        <dbReference type="PROSITE" id="PS50887"/>
    </source>
</evidence>
<dbReference type="Pfam" id="PF00990">
    <property type="entry name" value="GGDEF"/>
    <property type="match status" value="1"/>
</dbReference>
<feature type="domain" description="PAS" evidence="2">
    <location>
        <begin position="225"/>
        <end position="269"/>
    </location>
</feature>
<dbReference type="SMART" id="SM00267">
    <property type="entry name" value="GGDEF"/>
    <property type="match status" value="1"/>
</dbReference>
<evidence type="ECO:0000256" key="1">
    <source>
        <dbReference type="SAM" id="Phobius"/>
    </source>
</evidence>
<dbReference type="Gene3D" id="3.30.70.270">
    <property type="match status" value="1"/>
</dbReference>
<proteinExistence type="predicted"/>
<evidence type="ECO:0000259" key="2">
    <source>
        <dbReference type="PROSITE" id="PS50112"/>
    </source>
</evidence>
<dbReference type="InterPro" id="IPR000160">
    <property type="entry name" value="GGDEF_dom"/>
</dbReference>
<keyword evidence="1" id="KW-0812">Transmembrane</keyword>
<dbReference type="InterPro" id="IPR043128">
    <property type="entry name" value="Rev_trsase/Diguanyl_cyclase"/>
</dbReference>
<dbReference type="NCBIfam" id="TIGR00254">
    <property type="entry name" value="GGDEF"/>
    <property type="match status" value="1"/>
</dbReference>
<dbReference type="EMBL" id="FOGS01000010">
    <property type="protein sequence ID" value="SES23559.1"/>
    <property type="molecule type" value="Genomic_DNA"/>
</dbReference>
<sequence>MPQPFNTANASGLRSRFKRDHHVTLKSLRSEKVRLLYDSLWSPVLASVLAGILLVAALWPVVAHWKLIGWLALLVVVSGLRLSLAYRFQRLPALEQRRQRWLRRFSIGAISAGGVWGLGSFALFTGDHPGQLAALSIVVAGISAGGVTTLSAIWWVALGFVLPIMLPLMLQFFLLGSSLSLLIGSMLALFLGLIVVTSRRLSRIIHDNISLRVNMASREAQLMESEDRYRSIFDQSPLGVLHFDDQGTITDCNGKLLEILGVERGQLIGYCLLAPSADKAVARAVSDALRQGTGYYEGTYQLPNASAGTPLRAFFNGVHSARQEMVGGVAMIEDFTERKQHEAIIYRQAYYDALTDLPNRRMFIERLETLCTDDQYASGLLLFMDLDRFKLINDTLGHAAGDDLLIQVARRLAGCLHEGDMAARLSGDEFVLLALTTTTTPKALDDWAEDYMQTVQLALSAPYRLESHSVEVTPSMGYTCFQSSGCEHGKLLKEADLAMYKSKTEGRAQCRRYQPWMLDEAQRLANSQTPAGESTS</sequence>
<feature type="transmembrane region" description="Helical" evidence="1">
    <location>
        <begin position="35"/>
        <end position="61"/>
    </location>
</feature>
<dbReference type="PROSITE" id="PS50112">
    <property type="entry name" value="PAS"/>
    <property type="match status" value="1"/>
</dbReference>
<dbReference type="RefSeq" id="WP_092829046.1">
    <property type="nucleotide sequence ID" value="NZ_FOGS01000010.1"/>
</dbReference>
<protein>
    <submittedName>
        <fullName evidence="4">PAS domain S-box-containing protein/diguanylate cyclase (GGDEF) domain-containing protein</fullName>
    </submittedName>
</protein>
<dbReference type="PROSITE" id="PS50887">
    <property type="entry name" value="GGDEF"/>
    <property type="match status" value="1"/>
</dbReference>
<dbReference type="Proteomes" id="UP000198505">
    <property type="component" value="Unassembled WGS sequence"/>
</dbReference>
<dbReference type="PANTHER" id="PTHR44757:SF2">
    <property type="entry name" value="BIOFILM ARCHITECTURE MAINTENANCE PROTEIN MBAA"/>
    <property type="match status" value="1"/>
</dbReference>
<feature type="transmembrane region" description="Helical" evidence="1">
    <location>
        <begin position="105"/>
        <end position="126"/>
    </location>
</feature>
<dbReference type="InterPro" id="IPR035965">
    <property type="entry name" value="PAS-like_dom_sf"/>
</dbReference>
<keyword evidence="1" id="KW-1133">Transmembrane helix</keyword>
<dbReference type="PANTHER" id="PTHR44757">
    <property type="entry name" value="DIGUANYLATE CYCLASE DGCP"/>
    <property type="match status" value="1"/>
</dbReference>
<dbReference type="NCBIfam" id="TIGR00229">
    <property type="entry name" value="sensory_box"/>
    <property type="match status" value="1"/>
</dbReference>
<dbReference type="InterPro" id="IPR029787">
    <property type="entry name" value="Nucleotide_cyclase"/>
</dbReference>
<keyword evidence="1" id="KW-0472">Membrane</keyword>
<feature type="transmembrane region" description="Helical" evidence="1">
    <location>
        <begin position="67"/>
        <end position="84"/>
    </location>
</feature>
<dbReference type="InterPro" id="IPR052155">
    <property type="entry name" value="Biofilm_reg_signaling"/>
</dbReference>
<dbReference type="Pfam" id="PF13188">
    <property type="entry name" value="PAS_8"/>
    <property type="match status" value="1"/>
</dbReference>
<gene>
    <name evidence="4" type="ORF">SAMN04487958_11066</name>
</gene>
<reference evidence="5" key="1">
    <citation type="submission" date="2016-10" db="EMBL/GenBank/DDBJ databases">
        <authorList>
            <person name="Varghese N."/>
            <person name="Submissions S."/>
        </authorList>
    </citation>
    <scope>NUCLEOTIDE SEQUENCE [LARGE SCALE GENOMIC DNA]</scope>
    <source>
        <strain evidence="5">CGMCC 1.6495</strain>
    </source>
</reference>
<dbReference type="Gene3D" id="3.30.450.20">
    <property type="entry name" value="PAS domain"/>
    <property type="match status" value="1"/>
</dbReference>
<feature type="transmembrane region" description="Helical" evidence="1">
    <location>
        <begin position="172"/>
        <end position="196"/>
    </location>
</feature>
<feature type="domain" description="GGDEF" evidence="3">
    <location>
        <begin position="377"/>
        <end position="515"/>
    </location>
</feature>
<evidence type="ECO:0000313" key="4">
    <source>
        <dbReference type="EMBL" id="SES23559.1"/>
    </source>
</evidence>
<dbReference type="SUPFAM" id="SSF55785">
    <property type="entry name" value="PYP-like sensor domain (PAS domain)"/>
    <property type="match status" value="1"/>
</dbReference>
<dbReference type="SMART" id="SM00091">
    <property type="entry name" value="PAS"/>
    <property type="match status" value="1"/>
</dbReference>